<proteinExistence type="predicted"/>
<organism evidence="11 13">
    <name type="scientific">Gimesia panareensis</name>
    <dbReference type="NCBI Taxonomy" id="2527978"/>
    <lineage>
        <taxon>Bacteria</taxon>
        <taxon>Pseudomonadati</taxon>
        <taxon>Planctomycetota</taxon>
        <taxon>Planctomycetia</taxon>
        <taxon>Planctomycetales</taxon>
        <taxon>Planctomycetaceae</taxon>
        <taxon>Gimesia</taxon>
    </lineage>
</organism>
<evidence type="ECO:0000313" key="9">
    <source>
        <dbReference type="EMBL" id="QDV18668.1"/>
    </source>
</evidence>
<name>A0A518FUR1_9PLAN</name>
<evidence type="ECO:0000313" key="13">
    <source>
        <dbReference type="Proteomes" id="UP000320839"/>
    </source>
</evidence>
<dbReference type="Pfam" id="PF13683">
    <property type="entry name" value="rve_3"/>
    <property type="match status" value="1"/>
</dbReference>
<evidence type="ECO:0000313" key="4">
    <source>
        <dbReference type="EMBL" id="QDV17425.1"/>
    </source>
</evidence>
<evidence type="ECO:0000313" key="5">
    <source>
        <dbReference type="EMBL" id="QDV17578.1"/>
    </source>
</evidence>
<evidence type="ECO:0000313" key="3">
    <source>
        <dbReference type="EMBL" id="QDV17232.1"/>
    </source>
</evidence>
<dbReference type="EMBL" id="CP036317">
    <property type="protein sequence ID" value="QDV17232.1"/>
    <property type="molecule type" value="Genomic_DNA"/>
</dbReference>
<protein>
    <submittedName>
        <fullName evidence="11">Integrase core domain protein</fullName>
    </submittedName>
</protein>
<dbReference type="Proteomes" id="UP000320839">
    <property type="component" value="Chromosome"/>
</dbReference>
<dbReference type="PANTHER" id="PTHR35004">
    <property type="entry name" value="TRANSPOSASE RV3428C-RELATED"/>
    <property type="match status" value="1"/>
</dbReference>
<dbReference type="Gene3D" id="3.30.420.10">
    <property type="entry name" value="Ribonuclease H-like superfamily/Ribonuclease H"/>
    <property type="match status" value="1"/>
</dbReference>
<dbReference type="AlphaFoldDB" id="A0A518FUR1"/>
<dbReference type="EMBL" id="CP036317">
    <property type="protein sequence ID" value="QDV17425.1"/>
    <property type="molecule type" value="Genomic_DNA"/>
</dbReference>
<evidence type="ECO:0000313" key="12">
    <source>
        <dbReference type="EMBL" id="QDV21469.1"/>
    </source>
</evidence>
<accession>A0A518FUR1</accession>
<dbReference type="EMBL" id="CP036317">
    <property type="protein sequence ID" value="QDV18544.1"/>
    <property type="molecule type" value="Genomic_DNA"/>
</dbReference>
<dbReference type="InterPro" id="IPR012337">
    <property type="entry name" value="RNaseH-like_sf"/>
</dbReference>
<dbReference type="Pfam" id="PF13565">
    <property type="entry name" value="HTH_32"/>
    <property type="match status" value="1"/>
</dbReference>
<reference evidence="11 13" key="1">
    <citation type="submission" date="2019-02" db="EMBL/GenBank/DDBJ databases">
        <title>Deep-cultivation of Planctomycetes and their phenomic and genomic characterization uncovers novel biology.</title>
        <authorList>
            <person name="Wiegand S."/>
            <person name="Jogler M."/>
            <person name="Boedeker C."/>
            <person name="Pinto D."/>
            <person name="Vollmers J."/>
            <person name="Rivas-Marin E."/>
            <person name="Kohn T."/>
            <person name="Peeters S.H."/>
            <person name="Heuer A."/>
            <person name="Rast P."/>
            <person name="Oberbeckmann S."/>
            <person name="Bunk B."/>
            <person name="Jeske O."/>
            <person name="Meyerdierks A."/>
            <person name="Storesund J.E."/>
            <person name="Kallscheuer N."/>
            <person name="Luecker S."/>
            <person name="Lage O.M."/>
            <person name="Pohl T."/>
            <person name="Merkel B.J."/>
            <person name="Hornburger P."/>
            <person name="Mueller R.-W."/>
            <person name="Bruemmer F."/>
            <person name="Labrenz M."/>
            <person name="Spormann A.M."/>
            <person name="Op den Camp H."/>
            <person name="Overmann J."/>
            <person name="Amann R."/>
            <person name="Jetten M.S.M."/>
            <person name="Mascher T."/>
            <person name="Medema M.H."/>
            <person name="Devos D.P."/>
            <person name="Kaster A.-K."/>
            <person name="Ovreas L."/>
            <person name="Rohde M."/>
            <person name="Galperin M.Y."/>
            <person name="Jogler C."/>
        </authorList>
    </citation>
    <scope>NUCLEOTIDE SEQUENCE [LARGE SCALE GENOMIC DNA]</scope>
    <source>
        <strain evidence="11 13">Pan153</strain>
    </source>
</reference>
<feature type="domain" description="Integrase catalytic" evidence="1">
    <location>
        <begin position="135"/>
        <end position="304"/>
    </location>
</feature>
<dbReference type="PANTHER" id="PTHR35004:SF6">
    <property type="entry name" value="TRANSPOSASE"/>
    <property type="match status" value="1"/>
</dbReference>
<dbReference type="EMBL" id="CP036317">
    <property type="protein sequence ID" value="QDV17578.1"/>
    <property type="molecule type" value="Genomic_DNA"/>
</dbReference>
<dbReference type="NCBIfam" id="NF033577">
    <property type="entry name" value="transpos_IS481"/>
    <property type="match status" value="1"/>
</dbReference>
<dbReference type="EMBL" id="CP036317">
    <property type="protein sequence ID" value="QDV21469.1"/>
    <property type="molecule type" value="Genomic_DNA"/>
</dbReference>
<evidence type="ECO:0000313" key="11">
    <source>
        <dbReference type="EMBL" id="QDV20084.1"/>
    </source>
</evidence>
<gene>
    <name evidence="2" type="ORF">Pan153_15880</name>
    <name evidence="3" type="ORF">Pan153_18670</name>
    <name evidence="4" type="ORF">Pan153_20770</name>
    <name evidence="5" type="ORF">Pan153_22310</name>
    <name evidence="6" type="ORF">Pan153_22490</name>
    <name evidence="7" type="ORF">Pan153_32030</name>
    <name evidence="8" type="ORF">Pan153_32410</name>
    <name evidence="9" type="ORF">Pan153_33280</name>
    <name evidence="10" type="ORF">Pan153_38800</name>
    <name evidence="11" type="ORF">Pan153_47550</name>
    <name evidence="12" type="ORF">Pan153_61570</name>
</gene>
<evidence type="ECO:0000313" key="7">
    <source>
        <dbReference type="EMBL" id="QDV18544.1"/>
    </source>
</evidence>
<dbReference type="EMBL" id="CP036317">
    <property type="protein sequence ID" value="QDV16954.1"/>
    <property type="molecule type" value="Genomic_DNA"/>
</dbReference>
<dbReference type="SUPFAM" id="SSF53098">
    <property type="entry name" value="Ribonuclease H-like"/>
    <property type="match status" value="1"/>
</dbReference>
<dbReference type="InterPro" id="IPR047656">
    <property type="entry name" value="IS481-like_transpos"/>
</dbReference>
<sequence>MVWKECNRVSERKNFVLLASVEGANISELCQRFGIARKTGYKWLKRYREEGNTGLVDRSRCPHTFRSPTSPKMEAAVLSIRDEHPAWGGRKIYHRLLALGYKHVPSASTITSILKRHQRIDPGESKKRQEFQRFERSEPNELWQMDFKGEFTTLDQRWCYPLTVMDDHSRFSLVLKACGNQKRPTVQKHLRDAFRLYGLPQAMLMDNGTPWGSTVSPGSYSRFSVWLMDLDVRVIHGRPYHPQTQGKEERFHRTLKQEVLQGRHFKNHAELQNTFDSWQDVYNQERPHEALDYKTPIERYRVSSRGYPERLRKFDYDSSFAVRKVSPEGRIVFKNKDYYLSRSFRGQLVGIRSNGQDGEWDVYYRTFKVSKIELRKHRPRRKSRCR</sequence>
<dbReference type="GO" id="GO:0003676">
    <property type="term" value="F:nucleic acid binding"/>
    <property type="evidence" value="ECO:0007669"/>
    <property type="project" value="InterPro"/>
</dbReference>
<evidence type="ECO:0000259" key="1">
    <source>
        <dbReference type="PROSITE" id="PS50994"/>
    </source>
</evidence>
<dbReference type="EMBL" id="CP036317">
    <property type="protein sequence ID" value="QDV17596.1"/>
    <property type="molecule type" value="Genomic_DNA"/>
</dbReference>
<dbReference type="InterPro" id="IPR036397">
    <property type="entry name" value="RNaseH_sf"/>
</dbReference>
<dbReference type="EMBL" id="CP036317">
    <property type="protein sequence ID" value="QDV20084.1"/>
    <property type="molecule type" value="Genomic_DNA"/>
</dbReference>
<dbReference type="SUPFAM" id="SSF46689">
    <property type="entry name" value="Homeodomain-like"/>
    <property type="match status" value="1"/>
</dbReference>
<dbReference type="InterPro" id="IPR001584">
    <property type="entry name" value="Integrase_cat-core"/>
</dbReference>
<dbReference type="EMBL" id="CP036317">
    <property type="protein sequence ID" value="QDV19215.1"/>
    <property type="molecule type" value="Genomic_DNA"/>
</dbReference>
<evidence type="ECO:0000313" key="10">
    <source>
        <dbReference type="EMBL" id="QDV19215.1"/>
    </source>
</evidence>
<dbReference type="GO" id="GO:0015074">
    <property type="term" value="P:DNA integration"/>
    <property type="evidence" value="ECO:0007669"/>
    <property type="project" value="InterPro"/>
</dbReference>
<dbReference type="PROSITE" id="PS50994">
    <property type="entry name" value="INTEGRASE"/>
    <property type="match status" value="1"/>
</dbReference>
<dbReference type="EMBL" id="CP036317">
    <property type="protein sequence ID" value="QDV18582.1"/>
    <property type="molecule type" value="Genomic_DNA"/>
</dbReference>
<evidence type="ECO:0000313" key="2">
    <source>
        <dbReference type="EMBL" id="QDV16954.1"/>
    </source>
</evidence>
<dbReference type="EMBL" id="CP036317">
    <property type="protein sequence ID" value="QDV18668.1"/>
    <property type="molecule type" value="Genomic_DNA"/>
</dbReference>
<evidence type="ECO:0000313" key="8">
    <source>
        <dbReference type="EMBL" id="QDV18582.1"/>
    </source>
</evidence>
<dbReference type="InterPro" id="IPR009057">
    <property type="entry name" value="Homeodomain-like_sf"/>
</dbReference>
<evidence type="ECO:0000313" key="6">
    <source>
        <dbReference type="EMBL" id="QDV17596.1"/>
    </source>
</evidence>